<organism evidence="3 4">
    <name type="scientific">Jannaschia aquimarina</name>
    <dbReference type="NCBI Taxonomy" id="935700"/>
    <lineage>
        <taxon>Bacteria</taxon>
        <taxon>Pseudomonadati</taxon>
        <taxon>Pseudomonadota</taxon>
        <taxon>Alphaproteobacteria</taxon>
        <taxon>Rhodobacterales</taxon>
        <taxon>Roseobacteraceae</taxon>
        <taxon>Jannaschia</taxon>
    </lineage>
</organism>
<dbReference type="Proteomes" id="UP000032232">
    <property type="component" value="Unassembled WGS sequence"/>
</dbReference>
<feature type="domain" description="Gfo/Idh/MocA-like oxidoreductase N-terminal" evidence="1">
    <location>
        <begin position="3"/>
        <end position="112"/>
    </location>
</feature>
<dbReference type="Pfam" id="PF01408">
    <property type="entry name" value="GFO_IDH_MocA"/>
    <property type="match status" value="1"/>
</dbReference>
<dbReference type="PANTHER" id="PTHR43377:SF8">
    <property type="entry name" value="BLR3664 PROTEIN"/>
    <property type="match status" value="1"/>
</dbReference>
<dbReference type="InterPro" id="IPR055170">
    <property type="entry name" value="GFO_IDH_MocA-like_dom"/>
</dbReference>
<dbReference type="SUPFAM" id="SSF55347">
    <property type="entry name" value="Glyceraldehyde-3-phosphate dehydrogenase-like, C-terminal domain"/>
    <property type="match status" value="1"/>
</dbReference>
<dbReference type="Gene3D" id="3.30.360.10">
    <property type="entry name" value="Dihydrodipicolinate Reductase, domain 2"/>
    <property type="match status" value="1"/>
</dbReference>
<dbReference type="PATRIC" id="fig|935700.4.peg.3161"/>
<gene>
    <name evidence="3" type="primary">pht4_1</name>
    <name evidence="3" type="ORF">jaqu_30600</name>
</gene>
<dbReference type="InterPro" id="IPR051450">
    <property type="entry name" value="Gfo/Idh/MocA_Oxidoreductases"/>
</dbReference>
<reference evidence="3 4" key="1">
    <citation type="submission" date="2015-02" db="EMBL/GenBank/DDBJ databases">
        <title>Genome Sequence of Jannaschia aquimarina DSM28248, a member of the Roseobacter clade.</title>
        <authorList>
            <person name="Voget S."/>
            <person name="Daniel R."/>
        </authorList>
    </citation>
    <scope>NUCLEOTIDE SEQUENCE [LARGE SCALE GENOMIC DNA]</scope>
    <source>
        <strain evidence="3 4">GSW-M26</strain>
    </source>
</reference>
<dbReference type="RefSeq" id="WP_043919840.1">
    <property type="nucleotide sequence ID" value="NZ_FZPF01000011.1"/>
</dbReference>
<keyword evidence="4" id="KW-1185">Reference proteome</keyword>
<name>A0A0D1CKG3_9RHOB</name>
<dbReference type="PANTHER" id="PTHR43377">
    <property type="entry name" value="BILIVERDIN REDUCTASE A"/>
    <property type="match status" value="1"/>
</dbReference>
<dbReference type="STRING" id="935700.jaqu_30600"/>
<evidence type="ECO:0000313" key="4">
    <source>
        <dbReference type="Proteomes" id="UP000032232"/>
    </source>
</evidence>
<evidence type="ECO:0000313" key="3">
    <source>
        <dbReference type="EMBL" id="KIT15237.1"/>
    </source>
</evidence>
<dbReference type="GO" id="GO:0000166">
    <property type="term" value="F:nucleotide binding"/>
    <property type="evidence" value="ECO:0007669"/>
    <property type="project" value="InterPro"/>
</dbReference>
<dbReference type="GO" id="GO:0016491">
    <property type="term" value="F:oxidoreductase activity"/>
    <property type="evidence" value="ECO:0007669"/>
    <property type="project" value="UniProtKB-KW"/>
</dbReference>
<dbReference type="Gene3D" id="3.40.50.720">
    <property type="entry name" value="NAD(P)-binding Rossmann-like Domain"/>
    <property type="match status" value="1"/>
</dbReference>
<dbReference type="EMBL" id="JYFE01000055">
    <property type="protein sequence ID" value="KIT15237.1"/>
    <property type="molecule type" value="Genomic_DNA"/>
</dbReference>
<keyword evidence="3" id="KW-0560">Oxidoreductase</keyword>
<dbReference type="Pfam" id="PF22725">
    <property type="entry name" value="GFO_IDH_MocA_C3"/>
    <property type="match status" value="1"/>
</dbReference>
<evidence type="ECO:0000259" key="1">
    <source>
        <dbReference type="Pfam" id="PF01408"/>
    </source>
</evidence>
<protein>
    <submittedName>
        <fullName evidence="3">Pht4_1 protein</fullName>
        <ecNumber evidence="3">1.-.-.-</ecNumber>
    </submittedName>
</protein>
<dbReference type="InterPro" id="IPR036291">
    <property type="entry name" value="NAD(P)-bd_dom_sf"/>
</dbReference>
<evidence type="ECO:0000259" key="2">
    <source>
        <dbReference type="Pfam" id="PF22725"/>
    </source>
</evidence>
<dbReference type="AlphaFoldDB" id="A0A0D1CKG3"/>
<dbReference type="EC" id="1.-.-.-" evidence="3"/>
<accession>A0A0D1CKG3</accession>
<feature type="domain" description="GFO/IDH/MocA-like oxidoreductase" evidence="2">
    <location>
        <begin position="121"/>
        <end position="253"/>
    </location>
</feature>
<proteinExistence type="predicted"/>
<dbReference type="SUPFAM" id="SSF51735">
    <property type="entry name" value="NAD(P)-binding Rossmann-fold domains"/>
    <property type="match status" value="1"/>
</dbReference>
<dbReference type="InterPro" id="IPR000683">
    <property type="entry name" value="Gfo/Idh/MocA-like_OxRdtase_N"/>
</dbReference>
<sequence>MTRLLLAGTGLIGIRHLAHIMADPALTLAGVIDPAPAPDMPAPVFPDLDACDADADGLVIATPTDTHAALAIAAAERGLHALVEKPVAHDLPAADAMIAAHATAGTHLLVGHHRRHHPAVARLRELVTGGAIGQPVAASLMWLMRKPDDYFLPEWRQGLDGAPIKQNLIHDVDILRWLLGEVTEVAGLGSNAVRGTARPESGGAVLRFDSGAIATIAYADTTPTPWGFEAATGESPHIPHSAQDYLHLGGTEGAISFPSLTLWTGAAHWNEAHRTSREAAPEGVPLARQLSHFAEVIAGRAEPLCSGSDGRANLDVILRIEATATR</sequence>
<comment type="caution">
    <text evidence="3">The sequence shown here is derived from an EMBL/GenBank/DDBJ whole genome shotgun (WGS) entry which is preliminary data.</text>
</comment>